<evidence type="ECO:0000313" key="2">
    <source>
        <dbReference type="EMBL" id="PCF54406.1"/>
    </source>
</evidence>
<comment type="caution">
    <text evidence="2">The sequence shown here is derived from an EMBL/GenBank/DDBJ whole genome shotgun (WGS) entry which is preliminary data.</text>
</comment>
<gene>
    <name evidence="2" type="ORF">B5C08_09965</name>
</gene>
<accession>A0A2A4GUT5</accession>
<keyword evidence="1" id="KW-0472">Membrane</keyword>
<proteinExistence type="predicted"/>
<feature type="transmembrane region" description="Helical" evidence="1">
    <location>
        <begin position="41"/>
        <end position="60"/>
    </location>
</feature>
<protein>
    <submittedName>
        <fullName evidence="2">Uncharacterized protein</fullName>
    </submittedName>
</protein>
<keyword evidence="1" id="KW-1133">Transmembrane helix</keyword>
<evidence type="ECO:0000256" key="1">
    <source>
        <dbReference type="SAM" id="Phobius"/>
    </source>
</evidence>
<sequence length="77" mass="9067">MNLPKMLFTFVYLITPLTYIVVYSAFTVIRKNDVFTALNQVLPMIALYYFIASIVIAILFEKIMREIEKVNEKKKEN</sequence>
<feature type="transmembrane region" description="Helical" evidence="1">
    <location>
        <begin position="7"/>
        <end position="29"/>
    </location>
</feature>
<dbReference type="AlphaFoldDB" id="A0A2A4GUT5"/>
<dbReference type="Proteomes" id="UP000218335">
    <property type="component" value="Unassembled WGS sequence"/>
</dbReference>
<dbReference type="RefSeq" id="WP_096591592.1">
    <property type="nucleotide sequence ID" value="NZ_MWRM01000008.1"/>
</dbReference>
<name>A0A2A4GUT5_9STAP</name>
<evidence type="ECO:0000313" key="3">
    <source>
        <dbReference type="Proteomes" id="UP000218335"/>
    </source>
</evidence>
<reference evidence="2 3" key="1">
    <citation type="journal article" date="2017" name="PLoS ONE">
        <title>Development of a real-time PCR for detection of Staphylococcus pseudintermedius using a novel automated comparison of whole-genome sequences.</title>
        <authorList>
            <person name="Verstappen K.M."/>
            <person name="Huijbregts L."/>
            <person name="Spaninks M."/>
            <person name="Wagenaar J.A."/>
            <person name="Fluit A.C."/>
            <person name="Duim B."/>
        </authorList>
    </citation>
    <scope>NUCLEOTIDE SEQUENCE [LARGE SCALE GENOMIC DNA]</scope>
    <source>
        <strain evidence="2 3">215070706401-1</strain>
    </source>
</reference>
<organism evidence="2 3">
    <name type="scientific">Staphylococcus delphini</name>
    <dbReference type="NCBI Taxonomy" id="53344"/>
    <lineage>
        <taxon>Bacteria</taxon>
        <taxon>Bacillati</taxon>
        <taxon>Bacillota</taxon>
        <taxon>Bacilli</taxon>
        <taxon>Bacillales</taxon>
        <taxon>Staphylococcaceae</taxon>
        <taxon>Staphylococcus</taxon>
        <taxon>Staphylococcus intermedius group</taxon>
    </lineage>
</organism>
<dbReference type="EMBL" id="MWUU01000013">
    <property type="protein sequence ID" value="PCF54406.1"/>
    <property type="molecule type" value="Genomic_DNA"/>
</dbReference>
<keyword evidence="1" id="KW-0812">Transmembrane</keyword>